<organism evidence="1 2">
    <name type="scientific">Strigamia maritima</name>
    <name type="common">European centipede</name>
    <name type="synonym">Geophilus maritimus</name>
    <dbReference type="NCBI Taxonomy" id="126957"/>
    <lineage>
        <taxon>Eukaryota</taxon>
        <taxon>Metazoa</taxon>
        <taxon>Ecdysozoa</taxon>
        <taxon>Arthropoda</taxon>
        <taxon>Myriapoda</taxon>
        <taxon>Chilopoda</taxon>
        <taxon>Pleurostigmophora</taxon>
        <taxon>Geophilomorpha</taxon>
        <taxon>Linotaeniidae</taxon>
        <taxon>Strigamia</taxon>
    </lineage>
</organism>
<dbReference type="HOGENOM" id="CLU_125644_0_0_1"/>
<sequence>MINSIWVQKYVSCVQSVPSTVKHSQRQHETPLKPWIILHDDGICTHVASTLFHVEALVQNIQRTSCQDFLLYMDKIPYVTVDNIDFATASKLKKRMEGDEPKARVGLPPTIYPKLSDDQLGTFFANLTEIF</sequence>
<proteinExistence type="predicted"/>
<name>T1IP67_STRMM</name>
<accession>T1IP67</accession>
<reference evidence="2" key="1">
    <citation type="submission" date="2011-05" db="EMBL/GenBank/DDBJ databases">
        <authorList>
            <person name="Richards S.R."/>
            <person name="Qu J."/>
            <person name="Jiang H."/>
            <person name="Jhangiani S.N."/>
            <person name="Agravi P."/>
            <person name="Goodspeed R."/>
            <person name="Gross S."/>
            <person name="Mandapat C."/>
            <person name="Jackson L."/>
            <person name="Mathew T."/>
            <person name="Pu L."/>
            <person name="Thornton R."/>
            <person name="Saada N."/>
            <person name="Wilczek-Boney K.B."/>
            <person name="Lee S."/>
            <person name="Kovar C."/>
            <person name="Wu Y."/>
            <person name="Scherer S.E."/>
            <person name="Worley K.C."/>
            <person name="Muzny D.M."/>
            <person name="Gibbs R."/>
        </authorList>
    </citation>
    <scope>NUCLEOTIDE SEQUENCE</scope>
    <source>
        <strain evidence="2">Brora</strain>
    </source>
</reference>
<evidence type="ECO:0000313" key="2">
    <source>
        <dbReference type="Proteomes" id="UP000014500"/>
    </source>
</evidence>
<reference evidence="1" key="2">
    <citation type="submission" date="2015-02" db="UniProtKB">
        <authorList>
            <consortium name="EnsemblMetazoa"/>
        </authorList>
    </citation>
    <scope>IDENTIFICATION</scope>
</reference>
<dbReference type="AlphaFoldDB" id="T1IP67"/>
<protein>
    <submittedName>
        <fullName evidence="1">Uncharacterized protein</fullName>
    </submittedName>
</protein>
<dbReference type="PhylomeDB" id="T1IP67"/>
<evidence type="ECO:0000313" key="1">
    <source>
        <dbReference type="EnsemblMetazoa" id="SMAR002814-PA"/>
    </source>
</evidence>
<keyword evidence="2" id="KW-1185">Reference proteome</keyword>
<dbReference type="EMBL" id="JH431247">
    <property type="status" value="NOT_ANNOTATED_CDS"/>
    <property type="molecule type" value="Genomic_DNA"/>
</dbReference>
<dbReference type="EnsemblMetazoa" id="SMAR002814-RA">
    <property type="protein sequence ID" value="SMAR002814-PA"/>
    <property type="gene ID" value="SMAR002814"/>
</dbReference>
<dbReference type="Proteomes" id="UP000014500">
    <property type="component" value="Unassembled WGS sequence"/>
</dbReference>